<dbReference type="InterPro" id="IPR028073">
    <property type="entry name" value="PHTB1_N_dom"/>
</dbReference>
<gene>
    <name evidence="3" type="ORF">DIATSA_LOCUS1785</name>
</gene>
<proteinExistence type="predicted"/>
<evidence type="ECO:0000259" key="1">
    <source>
        <dbReference type="Pfam" id="PF14727"/>
    </source>
</evidence>
<evidence type="ECO:0000259" key="2">
    <source>
        <dbReference type="Pfam" id="PF23338"/>
    </source>
</evidence>
<reference evidence="3" key="2">
    <citation type="submission" date="2022-10" db="EMBL/GenBank/DDBJ databases">
        <authorList>
            <consortium name="ENA_rothamsted_submissions"/>
            <consortium name="culmorum"/>
            <person name="King R."/>
        </authorList>
    </citation>
    <scope>NUCLEOTIDE SEQUENCE</scope>
</reference>
<feature type="domain" description="PTHB1 N-terminal" evidence="1">
    <location>
        <begin position="2"/>
        <end position="82"/>
    </location>
</feature>
<dbReference type="AlphaFoldDB" id="A0A9N9QUJ8"/>
<dbReference type="Pfam" id="PF23338">
    <property type="entry name" value="PTHB1_hp"/>
    <property type="match status" value="1"/>
</dbReference>
<keyword evidence="4" id="KW-1185">Reference proteome</keyword>
<dbReference type="Pfam" id="PF14727">
    <property type="entry name" value="PHTB1_N"/>
    <property type="match status" value="1"/>
</dbReference>
<dbReference type="InterPro" id="IPR055363">
    <property type="entry name" value="PTHB1_hp_dom"/>
</dbReference>
<evidence type="ECO:0000313" key="3">
    <source>
        <dbReference type="EMBL" id="CAG9783621.1"/>
    </source>
</evidence>
<dbReference type="GO" id="GO:0034464">
    <property type="term" value="C:BBSome"/>
    <property type="evidence" value="ECO:0007669"/>
    <property type="project" value="InterPro"/>
</dbReference>
<dbReference type="OrthoDB" id="10262646at2759"/>
<dbReference type="EMBL" id="OU893342">
    <property type="protein sequence ID" value="CAG9783621.1"/>
    <property type="molecule type" value="Genomic_DNA"/>
</dbReference>
<dbReference type="GO" id="GO:0060271">
    <property type="term" value="P:cilium assembly"/>
    <property type="evidence" value="ECO:0007669"/>
    <property type="project" value="TreeGrafter"/>
</dbReference>
<sequence>MPVCFCAYLIGWYYEPTSRLLVMVASDDAKLYIYEGTTLLWSCGLLDTAIFLSRCFLKSLPGGLLTLSAKGIISVSYIGTEPDLNSNAAPMINETLDPEQVQAELEAVEEELQSVLESKGEVDNLTVGVAQSIKIKAEVGKPTQHLYQEHAKDNEEALHLVICPVVVTLFCEDPNMIQNIQITYSCQRPFTCSESVISLDSINGTEIIESQVFLTNDTEIADTNVDIVFTITDNMKKIVVLEKKVVLPISLYCLPANLDTAKLLKIYVHTNLVNINLSKIFSGKNELNILQKQFTLVQKRLLVQYGSLPPGNCDSLEFLMRDTHTRLVTLVHKIIECRENICRASCTLVTIGRLVIYVFKQSPLEPFKLKLIEEALCLSSLYDEYQEWEEAVSQSVSYILNNVFKNSEKDKEKLTPVADQGVLSHINLKRFLKQIRVLLEKLYLEAYGDEESTSEATKGSQITRIEEFVEVL</sequence>
<evidence type="ECO:0000313" key="4">
    <source>
        <dbReference type="Proteomes" id="UP001153714"/>
    </source>
</evidence>
<name>A0A9N9QUJ8_9NEOP</name>
<feature type="domain" description="PTHB1 hairpin" evidence="2">
    <location>
        <begin position="284"/>
        <end position="360"/>
    </location>
</feature>
<dbReference type="InterPro" id="IPR026511">
    <property type="entry name" value="PTHB1"/>
</dbReference>
<dbReference type="Proteomes" id="UP001153714">
    <property type="component" value="Chromosome 11"/>
</dbReference>
<dbReference type="PANTHER" id="PTHR20991">
    <property type="entry name" value="PARATHYROID HORMONE-RESPONSIVE B1 GENE"/>
    <property type="match status" value="1"/>
</dbReference>
<accession>A0A9N9QUJ8</accession>
<dbReference type="PANTHER" id="PTHR20991:SF0">
    <property type="entry name" value="PROTEIN PTHB1"/>
    <property type="match status" value="1"/>
</dbReference>
<dbReference type="GO" id="GO:0016020">
    <property type="term" value="C:membrane"/>
    <property type="evidence" value="ECO:0007669"/>
    <property type="project" value="TreeGrafter"/>
</dbReference>
<organism evidence="3 4">
    <name type="scientific">Diatraea saccharalis</name>
    <name type="common">sugarcane borer</name>
    <dbReference type="NCBI Taxonomy" id="40085"/>
    <lineage>
        <taxon>Eukaryota</taxon>
        <taxon>Metazoa</taxon>
        <taxon>Ecdysozoa</taxon>
        <taxon>Arthropoda</taxon>
        <taxon>Hexapoda</taxon>
        <taxon>Insecta</taxon>
        <taxon>Pterygota</taxon>
        <taxon>Neoptera</taxon>
        <taxon>Endopterygota</taxon>
        <taxon>Lepidoptera</taxon>
        <taxon>Glossata</taxon>
        <taxon>Ditrysia</taxon>
        <taxon>Pyraloidea</taxon>
        <taxon>Crambidae</taxon>
        <taxon>Crambinae</taxon>
        <taxon>Diatraea</taxon>
    </lineage>
</organism>
<reference evidence="3" key="1">
    <citation type="submission" date="2021-12" db="EMBL/GenBank/DDBJ databases">
        <authorList>
            <person name="King R."/>
        </authorList>
    </citation>
    <scope>NUCLEOTIDE SEQUENCE</scope>
</reference>
<protein>
    <submittedName>
        <fullName evidence="3">Uncharacterized protein</fullName>
    </submittedName>
</protein>